<feature type="compositionally biased region" description="Low complexity" evidence="1">
    <location>
        <begin position="247"/>
        <end position="256"/>
    </location>
</feature>
<feature type="compositionally biased region" description="Polar residues" evidence="1">
    <location>
        <begin position="322"/>
        <end position="334"/>
    </location>
</feature>
<feature type="region of interest" description="Disordered" evidence="1">
    <location>
        <begin position="314"/>
        <end position="334"/>
    </location>
</feature>
<evidence type="ECO:0000313" key="3">
    <source>
        <dbReference type="Proteomes" id="UP000450000"/>
    </source>
</evidence>
<keyword evidence="3" id="KW-1185">Reference proteome</keyword>
<protein>
    <recommendedName>
        <fullName evidence="4">Helix-turn-helix domain-containing protein</fullName>
    </recommendedName>
</protein>
<evidence type="ECO:0000313" key="2">
    <source>
        <dbReference type="EMBL" id="MQS17867.1"/>
    </source>
</evidence>
<feature type="region of interest" description="Disordered" evidence="1">
    <location>
        <begin position="224"/>
        <end position="258"/>
    </location>
</feature>
<evidence type="ECO:0008006" key="4">
    <source>
        <dbReference type="Google" id="ProtNLM"/>
    </source>
</evidence>
<dbReference type="EMBL" id="WBOF01000007">
    <property type="protein sequence ID" value="MQS17867.1"/>
    <property type="molecule type" value="Genomic_DNA"/>
</dbReference>
<dbReference type="OrthoDB" id="4319846at2"/>
<sequence>MEDTFGTRFPVAWLARFTGDQIRAVTVVGDYCRSKAGYCWASNGTIADQLSLHERTVAALLRKVEGVLMECEHRTGGTIARRVKQAGRDVRAVWISAVARNLLAGTKFKVYCALSYREHLETTTSARQLAVLCGLRAETARVVAAQLVAEGWVSRDGEVGGAYQYTVHPVPLVGVVTQEALFAQPQQARPQAEPANAEDVEEVSGCPGQLDLFSLVEAVETPLVSTPPSPLNLTPPSPLNLAPPSPLVSAPQSSSLDQASLNKPLRAVGGCGSGVAATSVPRDTRVYASDSALVDPVSAVAEQAAVVARLVAASPEPPKTPGATTNSKTEASAVPSMTVSAEVHQVLRLVPDLVDRMNHWQQREVARAVGQAIREVGGDVERVAQRLERRYVLERDEIRDPYAWLAAPGRNRGLVRRGCHLPTCESGTDVELGGECQTCAYHVEGAQHRHAKRRQAERDQVLAEARTAPALVPADIDGQTEQVEEQQLAYCDRHVRTVLPCGLCAPLLDQSALSEVPRAIDGAELPPVTVPAWMTVDNSEGVAFREQLAARRRERELVGSR</sequence>
<comment type="caution">
    <text evidence="2">The sequence shown here is derived from an EMBL/GenBank/DDBJ whole genome shotgun (WGS) entry which is preliminary data.</text>
</comment>
<organism evidence="2 3">
    <name type="scientific">Streptomyces kaniharaensis</name>
    <dbReference type="NCBI Taxonomy" id="212423"/>
    <lineage>
        <taxon>Bacteria</taxon>
        <taxon>Bacillati</taxon>
        <taxon>Actinomycetota</taxon>
        <taxon>Actinomycetes</taxon>
        <taxon>Kitasatosporales</taxon>
        <taxon>Streptomycetaceae</taxon>
        <taxon>Streptomyces</taxon>
    </lineage>
</organism>
<accession>A0A6N7L4P1</accession>
<gene>
    <name evidence="2" type="ORF">F7Q99_38200</name>
</gene>
<proteinExistence type="predicted"/>
<evidence type="ECO:0000256" key="1">
    <source>
        <dbReference type="SAM" id="MobiDB-lite"/>
    </source>
</evidence>
<reference evidence="2 3" key="1">
    <citation type="submission" date="2019-09" db="EMBL/GenBank/DDBJ databases">
        <title>Genome Sequences of Streptomyces kaniharaensis ATCC 21070.</title>
        <authorList>
            <person name="Zhu W."/>
            <person name="De Crecy-Lagard V."/>
            <person name="Richards N.G."/>
        </authorList>
    </citation>
    <scope>NUCLEOTIDE SEQUENCE [LARGE SCALE GENOMIC DNA]</scope>
    <source>
        <strain evidence="2 3">SF-557</strain>
    </source>
</reference>
<dbReference type="RefSeq" id="WP_153471612.1">
    <property type="nucleotide sequence ID" value="NZ_WBOF01000007.1"/>
</dbReference>
<name>A0A6N7L4P1_9ACTN</name>
<feature type="compositionally biased region" description="Pro residues" evidence="1">
    <location>
        <begin position="225"/>
        <end position="246"/>
    </location>
</feature>
<dbReference type="AlphaFoldDB" id="A0A6N7L4P1"/>
<dbReference type="Proteomes" id="UP000450000">
    <property type="component" value="Unassembled WGS sequence"/>
</dbReference>